<evidence type="ECO:0000256" key="14">
    <source>
        <dbReference type="PROSITE-ProRule" id="PRU01379"/>
    </source>
</evidence>
<dbReference type="SUPFAM" id="SSF53187">
    <property type="entry name" value="Zn-dependent exopeptidases"/>
    <property type="match status" value="1"/>
</dbReference>
<dbReference type="GO" id="GO:0008270">
    <property type="term" value="F:zinc ion binding"/>
    <property type="evidence" value="ECO:0007669"/>
    <property type="project" value="InterPro"/>
</dbReference>
<dbReference type="SUPFAM" id="SSF54897">
    <property type="entry name" value="Protease propeptides/inhibitors"/>
    <property type="match status" value="1"/>
</dbReference>
<dbReference type="Pfam" id="PF00246">
    <property type="entry name" value="Peptidase_M14"/>
    <property type="match status" value="1"/>
</dbReference>
<evidence type="ECO:0000256" key="11">
    <source>
        <dbReference type="ARBA" id="ARBA00023049"/>
    </source>
</evidence>
<dbReference type="PANTHER" id="PTHR11705:SF140">
    <property type="entry name" value="FI02848P-RELATED"/>
    <property type="match status" value="1"/>
</dbReference>
<evidence type="ECO:0000313" key="16">
    <source>
        <dbReference type="EMBL" id="KAJ8950619.1"/>
    </source>
</evidence>
<feature type="active site" description="Proton donor/acceptor" evidence="14">
    <location>
        <position position="327"/>
    </location>
</feature>
<dbReference type="GO" id="GO:0005615">
    <property type="term" value="C:extracellular space"/>
    <property type="evidence" value="ECO:0007669"/>
    <property type="project" value="TreeGrafter"/>
</dbReference>
<evidence type="ECO:0000256" key="13">
    <source>
        <dbReference type="ARBA" id="ARBA00057299"/>
    </source>
</evidence>
<dbReference type="PROSITE" id="PS52035">
    <property type="entry name" value="PEPTIDASE_M14"/>
    <property type="match status" value="1"/>
</dbReference>
<dbReference type="GO" id="GO:0004181">
    <property type="term" value="F:metallocarboxypeptidase activity"/>
    <property type="evidence" value="ECO:0007669"/>
    <property type="project" value="InterPro"/>
</dbReference>
<evidence type="ECO:0000256" key="5">
    <source>
        <dbReference type="ARBA" id="ARBA00022645"/>
    </source>
</evidence>
<name>A0AAV8YIE7_9CUCU</name>
<evidence type="ECO:0000256" key="10">
    <source>
        <dbReference type="ARBA" id="ARBA00022833"/>
    </source>
</evidence>
<sequence>MKISIFGQELRSLNAPVDIMVSPQAQDDFLTLLEAYKIDTVLINDVEEAIEEESRSQRVSPRLARGEVSFTEFMRYDDIVAYLERLAEENPSFVTTEVVGRSFEGRDIYLVKISSGGSNKTTIFAEGTIHAREWIVPPVALYVINQLVEDANNSYMYQDIDWAIIPVANPDGYEFSHYDARLWRKTRTPGTICHGTDPNRNFDFNWRGIGASSWQCDETYAGHAPFSEPETQIIRDYVLEHKDDIKLYLAIHSYGQWLLHPWGHTLEEPENVAELKELGALFADAIYAVNGTEYVVGSTADVLYYASGVGNDWAAGGAGIDLSYTIELPINSFIVDPERIVPIVEETWEGFKALHDYIPGLVMTVPALEKSHAGKMEVDSVKEVFQRSEEKHNVKYAQYIGDGDSKTSKATLDVDPYNNDPKIIHYKLCNYG</sequence>
<keyword evidence="9" id="KW-0378">Hydrolase</keyword>
<keyword evidence="4" id="KW-0964">Secreted</keyword>
<keyword evidence="11" id="KW-0482">Metalloprotease</keyword>
<dbReference type="CDD" id="cd03860">
    <property type="entry name" value="M14_CP_A-B_like"/>
    <property type="match status" value="1"/>
</dbReference>
<accession>A0AAV8YIE7</accession>
<evidence type="ECO:0000256" key="2">
    <source>
        <dbReference type="ARBA" id="ARBA00004613"/>
    </source>
</evidence>
<dbReference type="Gene3D" id="3.30.70.340">
    <property type="entry name" value="Metallocarboxypeptidase-like"/>
    <property type="match status" value="1"/>
</dbReference>
<feature type="domain" description="Peptidase M14" evidence="15">
    <location>
        <begin position="72"/>
        <end position="358"/>
    </location>
</feature>
<comment type="caution">
    <text evidence="16">The sequence shown here is derived from an EMBL/GenBank/DDBJ whole genome shotgun (WGS) entry which is preliminary data.</text>
</comment>
<dbReference type="FunFam" id="3.40.630.10:FF:000040">
    <property type="entry name" value="zinc carboxypeptidase"/>
    <property type="match status" value="1"/>
</dbReference>
<evidence type="ECO:0000313" key="17">
    <source>
        <dbReference type="Proteomes" id="UP001162162"/>
    </source>
</evidence>
<dbReference type="Pfam" id="PF20700">
    <property type="entry name" value="Mutator"/>
    <property type="match status" value="1"/>
</dbReference>
<keyword evidence="7" id="KW-0479">Metal-binding</keyword>
<keyword evidence="8" id="KW-0732">Signal</keyword>
<evidence type="ECO:0000256" key="6">
    <source>
        <dbReference type="ARBA" id="ARBA00022670"/>
    </source>
</evidence>
<evidence type="ECO:0000256" key="1">
    <source>
        <dbReference type="ARBA" id="ARBA00001947"/>
    </source>
</evidence>
<keyword evidence="5" id="KW-0121">Carboxypeptidase</keyword>
<evidence type="ECO:0000256" key="4">
    <source>
        <dbReference type="ARBA" id="ARBA00022525"/>
    </source>
</evidence>
<dbReference type="AlphaFoldDB" id="A0AAV8YIE7"/>
<dbReference type="Gene3D" id="3.40.630.10">
    <property type="entry name" value="Zn peptidases"/>
    <property type="match status" value="1"/>
</dbReference>
<keyword evidence="10" id="KW-0862">Zinc</keyword>
<evidence type="ECO:0000256" key="7">
    <source>
        <dbReference type="ARBA" id="ARBA00022723"/>
    </source>
</evidence>
<dbReference type="InterPro" id="IPR000834">
    <property type="entry name" value="Peptidase_M14"/>
</dbReference>
<dbReference type="Proteomes" id="UP001162162">
    <property type="component" value="Unassembled WGS sequence"/>
</dbReference>
<comment type="subcellular location">
    <subcellularLocation>
        <location evidence="2">Secreted</location>
    </subcellularLocation>
</comment>
<keyword evidence="12" id="KW-1015">Disulfide bond</keyword>
<dbReference type="InterPro" id="IPR036990">
    <property type="entry name" value="M14A-like_propep"/>
</dbReference>
<dbReference type="EMBL" id="JAPWTK010000097">
    <property type="protein sequence ID" value="KAJ8950619.1"/>
    <property type="molecule type" value="Genomic_DNA"/>
</dbReference>
<comment type="cofactor">
    <cofactor evidence="1">
        <name>Zn(2+)</name>
        <dbReference type="ChEBI" id="CHEBI:29105"/>
    </cofactor>
</comment>
<dbReference type="InterPro" id="IPR049012">
    <property type="entry name" value="Mutator_transp_dom"/>
</dbReference>
<protein>
    <recommendedName>
        <fullName evidence="15">Peptidase M14 domain-containing protein</fullName>
    </recommendedName>
</protein>
<evidence type="ECO:0000259" key="15">
    <source>
        <dbReference type="PROSITE" id="PS52035"/>
    </source>
</evidence>
<keyword evidence="6" id="KW-0645">Protease</keyword>
<comment type="similarity">
    <text evidence="3 14">Belongs to the peptidase M14 family.</text>
</comment>
<dbReference type="SMART" id="SM00631">
    <property type="entry name" value="Zn_pept"/>
    <property type="match status" value="1"/>
</dbReference>
<dbReference type="Pfam" id="PF02244">
    <property type="entry name" value="Propep_M14"/>
    <property type="match status" value="1"/>
</dbReference>
<dbReference type="InterPro" id="IPR003146">
    <property type="entry name" value="M14A_act_pep"/>
</dbReference>
<evidence type="ECO:0000256" key="9">
    <source>
        <dbReference type="ARBA" id="ARBA00022801"/>
    </source>
</evidence>
<dbReference type="PRINTS" id="PR00765">
    <property type="entry name" value="CRBOXYPTASEA"/>
</dbReference>
<organism evidence="16 17">
    <name type="scientific">Aromia moschata</name>
    <dbReference type="NCBI Taxonomy" id="1265417"/>
    <lineage>
        <taxon>Eukaryota</taxon>
        <taxon>Metazoa</taxon>
        <taxon>Ecdysozoa</taxon>
        <taxon>Arthropoda</taxon>
        <taxon>Hexapoda</taxon>
        <taxon>Insecta</taxon>
        <taxon>Pterygota</taxon>
        <taxon>Neoptera</taxon>
        <taxon>Endopterygota</taxon>
        <taxon>Coleoptera</taxon>
        <taxon>Polyphaga</taxon>
        <taxon>Cucujiformia</taxon>
        <taxon>Chrysomeloidea</taxon>
        <taxon>Cerambycidae</taxon>
        <taxon>Cerambycinae</taxon>
        <taxon>Callichromatini</taxon>
        <taxon>Aromia</taxon>
    </lineage>
</organism>
<reference evidence="16" key="1">
    <citation type="journal article" date="2023" name="Insect Mol. Biol.">
        <title>Genome sequencing provides insights into the evolution of gene families encoding plant cell wall-degrading enzymes in longhorned beetles.</title>
        <authorList>
            <person name="Shin N.R."/>
            <person name="Okamura Y."/>
            <person name="Kirsch R."/>
            <person name="Pauchet Y."/>
        </authorList>
    </citation>
    <scope>NUCLEOTIDE SEQUENCE</scope>
    <source>
        <strain evidence="16">AMC_N1</strain>
    </source>
</reference>
<dbReference type="PANTHER" id="PTHR11705">
    <property type="entry name" value="PROTEASE FAMILY M14 CARBOXYPEPTIDASE A,B"/>
    <property type="match status" value="1"/>
</dbReference>
<gene>
    <name evidence="16" type="ORF">NQ318_010818</name>
</gene>
<keyword evidence="17" id="KW-1185">Reference proteome</keyword>
<evidence type="ECO:0000256" key="12">
    <source>
        <dbReference type="ARBA" id="ARBA00023157"/>
    </source>
</evidence>
<evidence type="ECO:0000256" key="8">
    <source>
        <dbReference type="ARBA" id="ARBA00022729"/>
    </source>
</evidence>
<dbReference type="GO" id="GO:0006508">
    <property type="term" value="P:proteolysis"/>
    <property type="evidence" value="ECO:0007669"/>
    <property type="project" value="UniProtKB-KW"/>
</dbReference>
<proteinExistence type="inferred from homology"/>
<evidence type="ECO:0000256" key="3">
    <source>
        <dbReference type="ARBA" id="ARBA00005988"/>
    </source>
</evidence>
<comment type="function">
    <text evidence="13">Involved in the digestion of the blood meal.</text>
</comment>